<dbReference type="Pfam" id="PF22691">
    <property type="entry name" value="Thiolase_C_1"/>
    <property type="match status" value="1"/>
</dbReference>
<dbReference type="PIRSF" id="PIRSF000429">
    <property type="entry name" value="Ac-CoA_Ac_transf"/>
    <property type="match status" value="1"/>
</dbReference>
<comment type="caution">
    <text evidence="2">The sequence shown here is derived from an EMBL/GenBank/DDBJ whole genome shotgun (WGS) entry which is preliminary data.</text>
</comment>
<dbReference type="SUPFAM" id="SSF53901">
    <property type="entry name" value="Thiolase-like"/>
    <property type="match status" value="2"/>
</dbReference>
<gene>
    <name evidence="2" type="ORF">ORI27_28875</name>
</gene>
<feature type="domain" description="Thiolase C-terminal" evidence="1">
    <location>
        <begin position="254"/>
        <end position="398"/>
    </location>
</feature>
<evidence type="ECO:0000313" key="3">
    <source>
        <dbReference type="Proteomes" id="UP001300745"/>
    </source>
</evidence>
<dbReference type="RefSeq" id="WP_266000535.1">
    <property type="nucleotide sequence ID" value="NZ_JAPJDN010000045.1"/>
</dbReference>
<dbReference type="InterPro" id="IPR055140">
    <property type="entry name" value="Thiolase_C_2"/>
</dbReference>
<dbReference type="InterPro" id="IPR016039">
    <property type="entry name" value="Thiolase-like"/>
</dbReference>
<dbReference type="PANTHER" id="PTHR42870">
    <property type="entry name" value="ACETYL-COA C-ACETYLTRANSFERASE"/>
    <property type="match status" value="1"/>
</dbReference>
<reference evidence="2 3" key="1">
    <citation type="submission" date="2022-11" db="EMBL/GenBank/DDBJ databases">
        <title>Mycobacterium sp. nov.</title>
        <authorList>
            <person name="Papic B."/>
            <person name="Spicic S."/>
            <person name="Duvnjak S."/>
        </authorList>
    </citation>
    <scope>NUCLEOTIDE SEQUENCE [LARGE SCALE GENOMIC DNA]</scope>
    <source>
        <strain evidence="2 3">CVI_P4</strain>
    </source>
</reference>
<evidence type="ECO:0000259" key="1">
    <source>
        <dbReference type="Pfam" id="PF22691"/>
    </source>
</evidence>
<name>A0ABT3SMF9_9MYCO</name>
<dbReference type="Gene3D" id="3.40.47.10">
    <property type="match status" value="1"/>
</dbReference>
<dbReference type="EMBL" id="JAPJDO010000045">
    <property type="protein sequence ID" value="MCX2940710.1"/>
    <property type="molecule type" value="Genomic_DNA"/>
</dbReference>
<sequence length="401" mass="42022">MTITASACRGRAPQAAIAKAYEIPPGRFPADDSLGMYRRILHGALEEWGLRPSDVDGVFAPPAGIALGGPSELFTHEKLCEELGINVRVGETISAGGATFSLMVQRAALLITDGYADAILCVGAGKFPDVGAGAAESMARIVSHPDFEFIYGAFIPAIYALAASQYMAETGASEYDLARVAVSARRWALRNPDAVMHCKGEISVDDVISSRPIASPFHLLDCSVPCEGGGAVLVTGVERARQLARQPAYILGFGEYHTHNCISQCRDLVRTGAGPASRQAFERAGITPAEIDMVQLYDAFSVNPLILLDDLGFTRRGQAAALVNSGATDPGGALPMNTNGGLLSFGHTGDASGMSVLVEGVRQVMGSAGAHQVDGIETTFVHTYGGMMAEHASLVLGRTAP</sequence>
<accession>A0ABT3SMF9</accession>
<dbReference type="InterPro" id="IPR002155">
    <property type="entry name" value="Thiolase"/>
</dbReference>
<organism evidence="2 3">
    <name type="scientific">Mycobacterium pinniadriaticum</name>
    <dbReference type="NCBI Taxonomy" id="2994102"/>
    <lineage>
        <taxon>Bacteria</taxon>
        <taxon>Bacillati</taxon>
        <taxon>Actinomycetota</taxon>
        <taxon>Actinomycetes</taxon>
        <taxon>Mycobacteriales</taxon>
        <taxon>Mycobacteriaceae</taxon>
        <taxon>Mycobacterium</taxon>
    </lineage>
</organism>
<proteinExistence type="predicted"/>
<dbReference type="PANTHER" id="PTHR42870:SF1">
    <property type="entry name" value="NON-SPECIFIC LIPID-TRANSFER PROTEIN-LIKE 2"/>
    <property type="match status" value="1"/>
</dbReference>
<keyword evidence="3" id="KW-1185">Reference proteome</keyword>
<dbReference type="Proteomes" id="UP001300745">
    <property type="component" value="Unassembled WGS sequence"/>
</dbReference>
<evidence type="ECO:0000313" key="2">
    <source>
        <dbReference type="EMBL" id="MCX2940710.1"/>
    </source>
</evidence>
<protein>
    <submittedName>
        <fullName evidence="2">Thiolase family protein</fullName>
    </submittedName>
</protein>
<dbReference type="CDD" id="cd00829">
    <property type="entry name" value="SCP-x_thiolase"/>
    <property type="match status" value="1"/>
</dbReference>